<comment type="caution">
    <text evidence="8">The sequence shown here is derived from an EMBL/GenBank/DDBJ whole genome shotgun (WGS) entry which is preliminary data.</text>
</comment>
<sequence length="110" mass="12186">MALSNRKFAAVSHCIDICAVKELAPGQRRIVDIGDYDEVLVLNLDGVYYAINNVCPHAGAALERGTVVDGVLFCPLHQWGFCLSNGRAIDDDALYAQIYRVISQDQRLYL</sequence>
<dbReference type="HOGENOM" id="CLU_055690_5_1_7"/>
<dbReference type="EMBL" id="AZHX01001653">
    <property type="protein sequence ID" value="ETX01140.1"/>
    <property type="molecule type" value="Genomic_DNA"/>
</dbReference>
<organism evidence="8 9">
    <name type="scientific">Candidatus Entotheonella gemina</name>
    <dbReference type="NCBI Taxonomy" id="1429439"/>
    <lineage>
        <taxon>Bacteria</taxon>
        <taxon>Pseudomonadati</taxon>
        <taxon>Nitrospinota/Tectimicrobiota group</taxon>
        <taxon>Candidatus Tectimicrobiota</taxon>
        <taxon>Candidatus Entotheonellia</taxon>
        <taxon>Candidatus Entotheonellales</taxon>
        <taxon>Candidatus Entotheonellaceae</taxon>
        <taxon>Candidatus Entotheonella</taxon>
    </lineage>
</organism>
<keyword evidence="3" id="KW-0408">Iron</keyword>
<dbReference type="GO" id="GO:0046872">
    <property type="term" value="F:metal ion binding"/>
    <property type="evidence" value="ECO:0007669"/>
    <property type="project" value="UniProtKB-KW"/>
</dbReference>
<comment type="similarity">
    <text evidence="6">Belongs to the bacterial ring-hydroxylating dioxygenase ferredoxin component family.</text>
</comment>
<evidence type="ECO:0000256" key="6">
    <source>
        <dbReference type="ARBA" id="ARBA00038001"/>
    </source>
</evidence>
<feature type="domain" description="Rieske" evidence="7">
    <location>
        <begin position="15"/>
        <end position="110"/>
    </location>
</feature>
<evidence type="ECO:0000256" key="3">
    <source>
        <dbReference type="ARBA" id="ARBA00023004"/>
    </source>
</evidence>
<dbReference type="PROSITE" id="PS51296">
    <property type="entry name" value="RIESKE"/>
    <property type="match status" value="1"/>
</dbReference>
<dbReference type="Gene3D" id="2.102.10.10">
    <property type="entry name" value="Rieske [2Fe-2S] iron-sulphur domain"/>
    <property type="match status" value="1"/>
</dbReference>
<evidence type="ECO:0000313" key="9">
    <source>
        <dbReference type="Proteomes" id="UP000019140"/>
    </source>
</evidence>
<dbReference type="InterPro" id="IPR017941">
    <property type="entry name" value="Rieske_2Fe-2S"/>
</dbReference>
<gene>
    <name evidence="8" type="ORF">ETSY2_37765</name>
</gene>
<keyword evidence="1" id="KW-0001">2Fe-2S</keyword>
<reference evidence="8 9" key="1">
    <citation type="journal article" date="2014" name="Nature">
        <title>An environmental bacterial taxon with a large and distinct metabolic repertoire.</title>
        <authorList>
            <person name="Wilson M.C."/>
            <person name="Mori T."/>
            <person name="Ruckert C."/>
            <person name="Uria A.R."/>
            <person name="Helf M.J."/>
            <person name="Takada K."/>
            <person name="Gernert C."/>
            <person name="Steffens U.A."/>
            <person name="Heycke N."/>
            <person name="Schmitt S."/>
            <person name="Rinke C."/>
            <person name="Helfrich E.J."/>
            <person name="Brachmann A.O."/>
            <person name="Gurgui C."/>
            <person name="Wakimoto T."/>
            <person name="Kracht M."/>
            <person name="Crusemann M."/>
            <person name="Hentschel U."/>
            <person name="Abe I."/>
            <person name="Matsunaga S."/>
            <person name="Kalinowski J."/>
            <person name="Takeyama H."/>
            <person name="Piel J."/>
        </authorList>
    </citation>
    <scope>NUCLEOTIDE SEQUENCE [LARGE SCALE GENOMIC DNA]</scope>
    <source>
        <strain evidence="9">TSY2</strain>
    </source>
</reference>
<keyword evidence="9" id="KW-1185">Reference proteome</keyword>
<feature type="non-terminal residue" evidence="8">
    <location>
        <position position="110"/>
    </location>
</feature>
<dbReference type="Proteomes" id="UP000019140">
    <property type="component" value="Unassembled WGS sequence"/>
</dbReference>
<comment type="cofactor">
    <cofactor evidence="5">
        <name>[2Fe-2S] cluster</name>
        <dbReference type="ChEBI" id="CHEBI:190135"/>
    </cofactor>
</comment>
<evidence type="ECO:0000256" key="1">
    <source>
        <dbReference type="ARBA" id="ARBA00022714"/>
    </source>
</evidence>
<name>W4LTE2_9BACT</name>
<evidence type="ECO:0000256" key="4">
    <source>
        <dbReference type="ARBA" id="ARBA00023014"/>
    </source>
</evidence>
<dbReference type="Pfam" id="PF00355">
    <property type="entry name" value="Rieske"/>
    <property type="match status" value="1"/>
</dbReference>
<keyword evidence="4" id="KW-0411">Iron-sulfur</keyword>
<evidence type="ECO:0000259" key="7">
    <source>
        <dbReference type="PROSITE" id="PS51296"/>
    </source>
</evidence>
<accession>W4LTE2</accession>
<dbReference type="AlphaFoldDB" id="W4LTE2"/>
<dbReference type="GO" id="GO:0051537">
    <property type="term" value="F:2 iron, 2 sulfur cluster binding"/>
    <property type="evidence" value="ECO:0007669"/>
    <property type="project" value="UniProtKB-KW"/>
</dbReference>
<dbReference type="SUPFAM" id="SSF50022">
    <property type="entry name" value="ISP domain"/>
    <property type="match status" value="1"/>
</dbReference>
<dbReference type="PANTHER" id="PTHR21496">
    <property type="entry name" value="FERREDOXIN-RELATED"/>
    <property type="match status" value="1"/>
</dbReference>
<proteinExistence type="inferred from homology"/>
<dbReference type="InterPro" id="IPR036922">
    <property type="entry name" value="Rieske_2Fe-2S_sf"/>
</dbReference>
<dbReference type="PANTHER" id="PTHR21496:SF0">
    <property type="entry name" value="RIESKE DOMAIN-CONTAINING PROTEIN"/>
    <property type="match status" value="1"/>
</dbReference>
<evidence type="ECO:0000256" key="2">
    <source>
        <dbReference type="ARBA" id="ARBA00022723"/>
    </source>
</evidence>
<evidence type="ECO:0000256" key="5">
    <source>
        <dbReference type="ARBA" id="ARBA00034078"/>
    </source>
</evidence>
<evidence type="ECO:0000313" key="8">
    <source>
        <dbReference type="EMBL" id="ETX01140.1"/>
    </source>
</evidence>
<protein>
    <recommendedName>
        <fullName evidence="7">Rieske domain-containing protein</fullName>
    </recommendedName>
</protein>
<keyword evidence="2" id="KW-0479">Metal-binding</keyword>